<name>A0A6J4LZ73_9BACT</name>
<dbReference type="PANTHER" id="PTHR35519">
    <property type="entry name" value="MEMBRANE PROTEINS"/>
    <property type="match status" value="1"/>
</dbReference>
<dbReference type="EMBL" id="CADCTV010000593">
    <property type="protein sequence ID" value="CAA9345404.1"/>
    <property type="molecule type" value="Genomic_DNA"/>
</dbReference>
<keyword evidence="1" id="KW-0472">Membrane</keyword>
<reference evidence="2" key="1">
    <citation type="submission" date="2020-02" db="EMBL/GenBank/DDBJ databases">
        <authorList>
            <person name="Meier V. D."/>
        </authorList>
    </citation>
    <scope>NUCLEOTIDE SEQUENCE</scope>
    <source>
        <strain evidence="2">AVDCRST_MAG89</strain>
    </source>
</reference>
<dbReference type="PANTHER" id="PTHR35519:SF2">
    <property type="entry name" value="PH DOMAIN PROTEIN"/>
    <property type="match status" value="1"/>
</dbReference>
<gene>
    <name evidence="2" type="ORF">AVDCRST_MAG89-2835</name>
</gene>
<accession>A0A6J4LZ73</accession>
<keyword evidence="1" id="KW-0812">Transmembrane</keyword>
<evidence type="ECO:0008006" key="3">
    <source>
        <dbReference type="Google" id="ProtNLM"/>
    </source>
</evidence>
<dbReference type="InterPro" id="IPR025187">
    <property type="entry name" value="DUF4112"/>
</dbReference>
<protein>
    <recommendedName>
        <fullName evidence="3">DUF4112 domain-containing protein</fullName>
    </recommendedName>
</protein>
<dbReference type="AlphaFoldDB" id="A0A6J4LZ73"/>
<feature type="transmembrane region" description="Helical" evidence="1">
    <location>
        <begin position="126"/>
        <end position="154"/>
    </location>
</feature>
<sequence length="158" mass="16183">MDAPNPARQAALRRLDALSHLLDNSIPVPGTQARFGLDAVIGLIPGFGDAAGAVVSAYVVVQAARLGASVPTLVRMLLNVGVEAVAGAVPVLGDLFDAAFKANARNVALLRREMDLPGSTRRSSKAVVGAVIVALVVILGGIGILAFLAARALWNLVT</sequence>
<evidence type="ECO:0000256" key="1">
    <source>
        <dbReference type="SAM" id="Phobius"/>
    </source>
</evidence>
<dbReference type="Pfam" id="PF13430">
    <property type="entry name" value="DUF4112"/>
    <property type="match status" value="1"/>
</dbReference>
<evidence type="ECO:0000313" key="2">
    <source>
        <dbReference type="EMBL" id="CAA9345404.1"/>
    </source>
</evidence>
<organism evidence="2">
    <name type="scientific">uncultured Gemmatimonadota bacterium</name>
    <dbReference type="NCBI Taxonomy" id="203437"/>
    <lineage>
        <taxon>Bacteria</taxon>
        <taxon>Pseudomonadati</taxon>
        <taxon>Gemmatimonadota</taxon>
        <taxon>environmental samples</taxon>
    </lineage>
</organism>
<keyword evidence="1" id="KW-1133">Transmembrane helix</keyword>
<proteinExistence type="predicted"/>